<proteinExistence type="predicted"/>
<keyword evidence="2" id="KW-1185">Reference proteome</keyword>
<accession>A0A1H4M6E4</accession>
<sequence length="63" mass="7310">MNRFFRRKAEAWLIRLAAWILIGRNVARCKVVSRRDNNDMWGMAESLEGIADRISSGYKEPSP</sequence>
<organism evidence="1 2">
    <name type="scientific">Pseudomonas saponiphila</name>
    <dbReference type="NCBI Taxonomy" id="556534"/>
    <lineage>
        <taxon>Bacteria</taxon>
        <taxon>Pseudomonadati</taxon>
        <taxon>Pseudomonadota</taxon>
        <taxon>Gammaproteobacteria</taxon>
        <taxon>Pseudomonadales</taxon>
        <taxon>Pseudomonadaceae</taxon>
        <taxon>Pseudomonas</taxon>
    </lineage>
</organism>
<dbReference type="AlphaFoldDB" id="A0A1H4M6E4"/>
<evidence type="ECO:0000313" key="1">
    <source>
        <dbReference type="EMBL" id="SEB78513.1"/>
    </source>
</evidence>
<dbReference type="Proteomes" id="UP000198982">
    <property type="component" value="Unassembled WGS sequence"/>
</dbReference>
<dbReference type="EMBL" id="FNTJ01000001">
    <property type="protein sequence ID" value="SEB78513.1"/>
    <property type="molecule type" value="Genomic_DNA"/>
</dbReference>
<name>A0A1H4M6E4_9PSED</name>
<dbReference type="RefSeq" id="WP_092313338.1">
    <property type="nucleotide sequence ID" value="NZ_FNTJ01000001.1"/>
</dbReference>
<reference evidence="2" key="1">
    <citation type="submission" date="2016-10" db="EMBL/GenBank/DDBJ databases">
        <authorList>
            <person name="Varghese N."/>
            <person name="Submissions S."/>
        </authorList>
    </citation>
    <scope>NUCLEOTIDE SEQUENCE [LARGE SCALE GENOMIC DNA]</scope>
    <source>
        <strain evidence="2">DSM 9751</strain>
    </source>
</reference>
<gene>
    <name evidence="1" type="ORF">SAMN05216178_2248</name>
</gene>
<protein>
    <submittedName>
        <fullName evidence="1">Uncharacterized protein</fullName>
    </submittedName>
</protein>
<evidence type="ECO:0000313" key="2">
    <source>
        <dbReference type="Proteomes" id="UP000198982"/>
    </source>
</evidence>